<dbReference type="AlphaFoldDB" id="A0A918XU13"/>
<dbReference type="Pfam" id="PF01329">
    <property type="entry name" value="Pterin_4a"/>
    <property type="match status" value="1"/>
</dbReference>
<evidence type="ECO:0000313" key="6">
    <source>
        <dbReference type="Proteomes" id="UP000630353"/>
    </source>
</evidence>
<dbReference type="InterPro" id="IPR001533">
    <property type="entry name" value="Pterin_deHydtase"/>
</dbReference>
<dbReference type="PANTHER" id="PTHR12599:SF0">
    <property type="entry name" value="PTERIN-4-ALPHA-CARBINOLAMINE DEHYDRATASE"/>
    <property type="match status" value="1"/>
</dbReference>
<gene>
    <name evidence="5" type="ORF">GCM10017083_35950</name>
</gene>
<keyword evidence="3 4" id="KW-0456">Lyase</keyword>
<proteinExistence type="inferred from homology"/>
<dbReference type="EMBL" id="BMZS01000008">
    <property type="protein sequence ID" value="GHD56156.1"/>
    <property type="molecule type" value="Genomic_DNA"/>
</dbReference>
<reference evidence="5" key="1">
    <citation type="journal article" date="2014" name="Int. J. Syst. Evol. Microbiol.">
        <title>Complete genome sequence of Corynebacterium casei LMG S-19264T (=DSM 44701T), isolated from a smear-ripened cheese.</title>
        <authorList>
            <consortium name="US DOE Joint Genome Institute (JGI-PGF)"/>
            <person name="Walter F."/>
            <person name="Albersmeier A."/>
            <person name="Kalinowski J."/>
            <person name="Ruckert C."/>
        </authorList>
    </citation>
    <scope>NUCLEOTIDE SEQUENCE</scope>
    <source>
        <strain evidence="5">KCTC 42651</strain>
    </source>
</reference>
<comment type="similarity">
    <text evidence="2 4">Belongs to the pterin-4-alpha-carbinolamine dehydratase family.</text>
</comment>
<name>A0A918XU13_9PROT</name>
<dbReference type="SUPFAM" id="SSF55248">
    <property type="entry name" value="PCD-like"/>
    <property type="match status" value="1"/>
</dbReference>
<dbReference type="GO" id="GO:0008124">
    <property type="term" value="F:4-alpha-hydroxytetrahydrobiopterin dehydratase activity"/>
    <property type="evidence" value="ECO:0007669"/>
    <property type="project" value="UniProtKB-UniRule"/>
</dbReference>
<sequence length="104" mass="11373">MTEKLTPEARAAALARLDGWTEDTERDAITKTFWFDGFDAAFGFMTRVAIKAESMVHHPEWSNVYGRVDVTMTTHSAGGLTALDVELAEFMDRAAAGTGRADMG</sequence>
<dbReference type="PANTHER" id="PTHR12599">
    <property type="entry name" value="PTERIN-4-ALPHA-CARBINOLAMINE DEHYDRATASE"/>
    <property type="match status" value="1"/>
</dbReference>
<dbReference type="RefSeq" id="WP_189992153.1">
    <property type="nucleotide sequence ID" value="NZ_BMZS01000008.1"/>
</dbReference>
<accession>A0A918XU13</accession>
<reference evidence="5" key="2">
    <citation type="submission" date="2020-09" db="EMBL/GenBank/DDBJ databases">
        <authorList>
            <person name="Sun Q."/>
            <person name="Kim S."/>
        </authorList>
    </citation>
    <scope>NUCLEOTIDE SEQUENCE</scope>
    <source>
        <strain evidence="5">KCTC 42651</strain>
    </source>
</reference>
<evidence type="ECO:0000313" key="5">
    <source>
        <dbReference type="EMBL" id="GHD56156.1"/>
    </source>
</evidence>
<dbReference type="CDD" id="cd00914">
    <property type="entry name" value="PCD_DCoH_subfamily_b"/>
    <property type="match status" value="1"/>
</dbReference>
<evidence type="ECO:0000256" key="2">
    <source>
        <dbReference type="ARBA" id="ARBA00006472"/>
    </source>
</evidence>
<keyword evidence="6" id="KW-1185">Reference proteome</keyword>
<comment type="catalytic activity">
    <reaction evidence="1 4">
        <text>(4aS,6R)-4a-hydroxy-L-erythro-5,6,7,8-tetrahydrobiopterin = (6R)-L-erythro-6,7-dihydrobiopterin + H2O</text>
        <dbReference type="Rhea" id="RHEA:11920"/>
        <dbReference type="ChEBI" id="CHEBI:15377"/>
        <dbReference type="ChEBI" id="CHEBI:15642"/>
        <dbReference type="ChEBI" id="CHEBI:43120"/>
        <dbReference type="EC" id="4.2.1.96"/>
    </reaction>
</comment>
<evidence type="ECO:0000256" key="4">
    <source>
        <dbReference type="HAMAP-Rule" id="MF_00434"/>
    </source>
</evidence>
<organism evidence="5 6">
    <name type="scientific">Thalassobaculum fulvum</name>
    <dbReference type="NCBI Taxonomy" id="1633335"/>
    <lineage>
        <taxon>Bacteria</taxon>
        <taxon>Pseudomonadati</taxon>
        <taxon>Pseudomonadota</taxon>
        <taxon>Alphaproteobacteria</taxon>
        <taxon>Rhodospirillales</taxon>
        <taxon>Thalassobaculaceae</taxon>
        <taxon>Thalassobaculum</taxon>
    </lineage>
</organism>
<protein>
    <recommendedName>
        <fullName evidence="4">Putative pterin-4-alpha-carbinolamine dehydratase</fullName>
        <shortName evidence="4">PHS</shortName>
        <ecNumber evidence="4">4.2.1.96</ecNumber>
    </recommendedName>
    <alternativeName>
        <fullName evidence="4">4-alpha-hydroxy-tetrahydropterin dehydratase</fullName>
    </alternativeName>
    <alternativeName>
        <fullName evidence="4">Pterin carbinolamine dehydratase</fullName>
        <shortName evidence="4">PCD</shortName>
    </alternativeName>
</protein>
<evidence type="ECO:0000256" key="1">
    <source>
        <dbReference type="ARBA" id="ARBA00001554"/>
    </source>
</evidence>
<dbReference type="NCBIfam" id="NF002020">
    <property type="entry name" value="PRK00823.1-5"/>
    <property type="match status" value="1"/>
</dbReference>
<dbReference type="GO" id="GO:0006729">
    <property type="term" value="P:tetrahydrobiopterin biosynthetic process"/>
    <property type="evidence" value="ECO:0007669"/>
    <property type="project" value="InterPro"/>
</dbReference>
<dbReference type="Proteomes" id="UP000630353">
    <property type="component" value="Unassembled WGS sequence"/>
</dbReference>
<comment type="caution">
    <text evidence="5">The sequence shown here is derived from an EMBL/GenBank/DDBJ whole genome shotgun (WGS) entry which is preliminary data.</text>
</comment>
<dbReference type="InterPro" id="IPR036428">
    <property type="entry name" value="PCD_sf"/>
</dbReference>
<dbReference type="Gene3D" id="3.30.1360.20">
    <property type="entry name" value="Transcriptional coactivator/pterin dehydratase"/>
    <property type="match status" value="1"/>
</dbReference>
<evidence type="ECO:0000256" key="3">
    <source>
        <dbReference type="ARBA" id="ARBA00023239"/>
    </source>
</evidence>
<dbReference type="HAMAP" id="MF_00434">
    <property type="entry name" value="Pterin_4_alpha"/>
    <property type="match status" value="1"/>
</dbReference>
<dbReference type="NCBIfam" id="NF002018">
    <property type="entry name" value="PRK00823.1-3"/>
    <property type="match status" value="1"/>
</dbReference>
<dbReference type="EC" id="4.2.1.96" evidence="4"/>